<name>A0AA88XWK0_PINIB</name>
<dbReference type="InterPro" id="IPR019748">
    <property type="entry name" value="FERM_central"/>
</dbReference>
<dbReference type="SMART" id="SM01196">
    <property type="entry name" value="FERM_C"/>
    <property type="match status" value="1"/>
</dbReference>
<organism evidence="12 13">
    <name type="scientific">Pinctada imbricata</name>
    <name type="common">Atlantic pearl-oyster</name>
    <name type="synonym">Pinctada martensii</name>
    <dbReference type="NCBI Taxonomy" id="66713"/>
    <lineage>
        <taxon>Eukaryota</taxon>
        <taxon>Metazoa</taxon>
        <taxon>Spiralia</taxon>
        <taxon>Lophotrochozoa</taxon>
        <taxon>Mollusca</taxon>
        <taxon>Bivalvia</taxon>
        <taxon>Autobranchia</taxon>
        <taxon>Pteriomorphia</taxon>
        <taxon>Pterioida</taxon>
        <taxon>Pterioidea</taxon>
        <taxon>Pteriidae</taxon>
        <taxon>Pinctada</taxon>
    </lineage>
</organism>
<feature type="compositionally biased region" description="Low complexity" evidence="8">
    <location>
        <begin position="337"/>
        <end position="352"/>
    </location>
</feature>
<dbReference type="Pfam" id="PF00102">
    <property type="entry name" value="Y_phosphatase"/>
    <property type="match status" value="1"/>
</dbReference>
<feature type="compositionally biased region" description="Basic and acidic residues" evidence="8">
    <location>
        <begin position="816"/>
        <end position="825"/>
    </location>
</feature>
<sequence length="1202" mass="136830">MPFGLRFKRTRRYDISTKNVFVVGVEMLDRTYLECTLNADSTGQECLDSIAQRIELSQTQYFGLRYVTKKMQYHWVDLTKPLKKQLDKTAQPSSTPRVYFGVMLYVSGAHRIIDESARYQYFLQLKNDIVEGRIPMSHDQVLRLAAFSLQAEFGDYDYDRVPEEYFQDNPLFPKMMCRDENVLQQLMNEALNAFISLQGVNSVKAEVQYIKEIQMMDGYGMEYYTAKDEKGKDLYLGTSYSGIMARYLNSSPSICFRWAEIARVTQSKKIIEIDTSKSSYHYTMDDTDTAKYFKRMGYLQQKFYKSNKGTPKDLQPTVNQSMVSGYSSQLAHSQTSLTYSQHSQYSQQSQLSHDTHTEQDLSRSSIEDFHRQSQQSLETSSITDSTHYYGDGPALQGSGHYNPGHFSAPHHEQTTPSRPVVLPEYRPSPSYEDVMRQRMAHQQHATHNQQPMQQHVAPQPATLQGQQLTAMPGQHQHQIVRSDPPSYPSPSDLPVYGQRSLPPDVTFNQESPYMNSETVANYVNNTMYANVYQEQKANYLHYSHSDRTPNVVMHPTHSSPDLNSNGYPQSFTTDNVIQDALPFQYKPPPPYPMASNSTPDLAVQTVRSNVSDSPDLVSRKNLGLSGAGLNQSFENLAEVSNQVDESDKSSNRPSAPEISVVQAETDDASSDHSGATFHVKDTDSEMEETGGDRTPQRQASKTKIEIKVVSPDKVPPPSTSKEVITRRESFRRFMIARSSTSKPIALVSEDGNPTPSNLTVEDHVIPEHLDSSSNENVNMESPELKKSNEQDTDSNFQRRFSSRRFSRRSNLSLRSSKRDSVKKASELTSKLSDLSIVPPVGNYSKQLEGGKLNEEEGRYHGDSESSESDFEQDATIKLKMGPLKMAAMNGLTMSRPMVLALMNDETRAPKDERRKILENKLSENLVFKEFEEIPKKVMAMDCSIAKLSENESRNRFKDVLPYDASRVKLSPRKDNSSGYINASHIKLSVGDRVWWYIATQAPLEDTSVDFWQMVWEQEVDVIAMLTDLMELGKRKCFPYWPQEIGPEHKITFGQYEVTLLFCNDSLCYITNRISVVHTPSKKERQVWHLQYTDWPDHGCPDDMYGFLGFLDEVESVQRLAESEEGSGKKSPILVHCSAGVGRTGVVILTQVMKWCLEHNHDIDLPRALGAIRQQRMFMVQTLGQYNFIHKTLIQYLKNTRLI</sequence>
<feature type="region of interest" description="Disordered" evidence="8">
    <location>
        <begin position="766"/>
        <end position="825"/>
    </location>
</feature>
<keyword evidence="7" id="KW-0206">Cytoskeleton</keyword>
<dbReference type="SUPFAM" id="SSF50729">
    <property type="entry name" value="PH domain-like"/>
    <property type="match status" value="1"/>
</dbReference>
<dbReference type="InterPro" id="IPR019749">
    <property type="entry name" value="Band_41_domain"/>
</dbReference>
<dbReference type="FunFam" id="3.10.20.90:FF:000039">
    <property type="entry name" value="Tyrosine-protein phosphatase non-receptor type"/>
    <property type="match status" value="1"/>
</dbReference>
<feature type="compositionally biased region" description="Polar residues" evidence="8">
    <location>
        <begin position="461"/>
        <end position="479"/>
    </location>
</feature>
<feature type="compositionally biased region" description="Polar residues" evidence="8">
    <location>
        <begin position="372"/>
        <end position="386"/>
    </location>
</feature>
<feature type="compositionally biased region" description="Basic and acidic residues" evidence="8">
    <location>
        <begin position="851"/>
        <end position="863"/>
    </location>
</feature>
<dbReference type="InterPro" id="IPR014352">
    <property type="entry name" value="FERM/acyl-CoA-bd_prot_sf"/>
</dbReference>
<dbReference type="Pfam" id="PF09380">
    <property type="entry name" value="FERM_C"/>
    <property type="match status" value="1"/>
</dbReference>
<dbReference type="PANTHER" id="PTHR45706">
    <property type="entry name" value="TYROSINE-PROTEIN PHOSPHATASE"/>
    <property type="match status" value="1"/>
</dbReference>
<dbReference type="InterPro" id="IPR018980">
    <property type="entry name" value="FERM_PH-like_C"/>
</dbReference>
<dbReference type="PROSITE" id="PS50057">
    <property type="entry name" value="FERM_3"/>
    <property type="match status" value="1"/>
</dbReference>
<protein>
    <recommendedName>
        <fullName evidence="3">protein-tyrosine-phosphatase</fullName>
        <ecNumber evidence="3">3.1.3.48</ecNumber>
    </recommendedName>
</protein>
<dbReference type="Gene3D" id="3.90.190.10">
    <property type="entry name" value="Protein tyrosine phosphatase superfamily"/>
    <property type="match status" value="1"/>
</dbReference>
<dbReference type="InterPro" id="IPR000242">
    <property type="entry name" value="PTP_cat"/>
</dbReference>
<dbReference type="CDD" id="cd14473">
    <property type="entry name" value="FERM_B-lobe"/>
    <property type="match status" value="1"/>
</dbReference>
<feature type="domain" description="FERM" evidence="11">
    <location>
        <begin position="21"/>
        <end position="308"/>
    </location>
</feature>
<feature type="compositionally biased region" description="Basic and acidic residues" evidence="8">
    <location>
        <begin position="353"/>
        <end position="371"/>
    </location>
</feature>
<dbReference type="SUPFAM" id="SSF52799">
    <property type="entry name" value="(Phosphotyrosine protein) phosphatases II"/>
    <property type="match status" value="1"/>
</dbReference>
<dbReference type="InterPro" id="IPR018979">
    <property type="entry name" value="FERM_N"/>
</dbReference>
<dbReference type="InterPro" id="IPR000299">
    <property type="entry name" value="FERM_domain"/>
</dbReference>
<dbReference type="SUPFAM" id="SSF54236">
    <property type="entry name" value="Ubiquitin-like"/>
    <property type="match status" value="1"/>
</dbReference>
<accession>A0AA88XWK0</accession>
<feature type="region of interest" description="Disordered" evidence="8">
    <location>
        <begin position="838"/>
        <end position="871"/>
    </location>
</feature>
<reference evidence="12" key="1">
    <citation type="submission" date="2019-08" db="EMBL/GenBank/DDBJ databases">
        <title>The improved chromosome-level genome for the pearl oyster Pinctada fucata martensii using PacBio sequencing and Hi-C.</title>
        <authorList>
            <person name="Zheng Z."/>
        </authorList>
    </citation>
    <scope>NUCLEOTIDE SEQUENCE</scope>
    <source>
        <strain evidence="12">ZZ-2019</strain>
        <tissue evidence="12">Adductor muscle</tissue>
    </source>
</reference>
<evidence type="ECO:0000256" key="6">
    <source>
        <dbReference type="ARBA" id="ARBA00022912"/>
    </source>
</evidence>
<evidence type="ECO:0000256" key="7">
    <source>
        <dbReference type="ARBA" id="ARBA00023212"/>
    </source>
</evidence>
<dbReference type="PROSITE" id="PS50056">
    <property type="entry name" value="TYR_PHOSPHATASE_2"/>
    <property type="match status" value="1"/>
</dbReference>
<keyword evidence="6" id="KW-0904">Protein phosphatase</keyword>
<dbReference type="InterPro" id="IPR003595">
    <property type="entry name" value="Tyr_Pase_cat"/>
</dbReference>
<dbReference type="InterPro" id="IPR029071">
    <property type="entry name" value="Ubiquitin-like_domsf"/>
</dbReference>
<dbReference type="EMBL" id="VSWD01000009">
    <property type="protein sequence ID" value="KAK3093212.1"/>
    <property type="molecule type" value="Genomic_DNA"/>
</dbReference>
<comment type="caution">
    <text evidence="12">The sequence shown here is derived from an EMBL/GenBank/DDBJ whole genome shotgun (WGS) entry which is preliminary data.</text>
</comment>
<dbReference type="InterPro" id="IPR016130">
    <property type="entry name" value="Tyr_Pase_AS"/>
</dbReference>
<dbReference type="Pfam" id="PF00373">
    <property type="entry name" value="FERM_M"/>
    <property type="match status" value="1"/>
</dbReference>
<dbReference type="PRINTS" id="PR00935">
    <property type="entry name" value="BAND41"/>
</dbReference>
<keyword evidence="4" id="KW-0963">Cytoplasm</keyword>
<dbReference type="GO" id="GO:0004725">
    <property type="term" value="F:protein tyrosine phosphatase activity"/>
    <property type="evidence" value="ECO:0007669"/>
    <property type="project" value="UniProtKB-EC"/>
</dbReference>
<dbReference type="InterPro" id="IPR029021">
    <property type="entry name" value="Prot-tyrosine_phosphatase-like"/>
</dbReference>
<keyword evidence="13" id="KW-1185">Reference proteome</keyword>
<gene>
    <name evidence="12" type="ORF">FSP39_012733</name>
</gene>
<feature type="region of interest" description="Disordered" evidence="8">
    <location>
        <begin position="337"/>
        <end position="492"/>
    </location>
</feature>
<evidence type="ECO:0000259" key="10">
    <source>
        <dbReference type="PROSITE" id="PS50056"/>
    </source>
</evidence>
<feature type="domain" description="Tyrosine specific protein phosphatases" evidence="10">
    <location>
        <begin position="1107"/>
        <end position="1186"/>
    </location>
</feature>
<evidence type="ECO:0000256" key="1">
    <source>
        <dbReference type="ARBA" id="ARBA00004245"/>
    </source>
</evidence>
<comment type="subcellular location">
    <subcellularLocation>
        <location evidence="1">Cytoplasm</location>
        <location evidence="1">Cytoskeleton</location>
    </subcellularLocation>
</comment>
<evidence type="ECO:0000313" key="12">
    <source>
        <dbReference type="EMBL" id="KAK3093212.1"/>
    </source>
</evidence>
<evidence type="ECO:0000256" key="2">
    <source>
        <dbReference type="ARBA" id="ARBA00009649"/>
    </source>
</evidence>
<dbReference type="PRINTS" id="PR00700">
    <property type="entry name" value="PRTYPHPHTASE"/>
</dbReference>
<evidence type="ECO:0000256" key="4">
    <source>
        <dbReference type="ARBA" id="ARBA00022490"/>
    </source>
</evidence>
<dbReference type="InterPro" id="IPR011993">
    <property type="entry name" value="PH-like_dom_sf"/>
</dbReference>
<dbReference type="GO" id="GO:0005856">
    <property type="term" value="C:cytoskeleton"/>
    <property type="evidence" value="ECO:0007669"/>
    <property type="project" value="UniProtKB-SubCell"/>
</dbReference>
<dbReference type="EC" id="3.1.3.48" evidence="3"/>
<evidence type="ECO:0000313" key="13">
    <source>
        <dbReference type="Proteomes" id="UP001186944"/>
    </source>
</evidence>
<comment type="similarity">
    <text evidence="2">Belongs to the protein-tyrosine phosphatase family. Non-receptor class subfamily.</text>
</comment>
<dbReference type="PROSITE" id="PS50055">
    <property type="entry name" value="TYR_PHOSPHATASE_PTP"/>
    <property type="match status" value="1"/>
</dbReference>
<feature type="region of interest" description="Disordered" evidence="8">
    <location>
        <begin position="639"/>
        <end position="702"/>
    </location>
</feature>
<dbReference type="Gene3D" id="2.30.29.30">
    <property type="entry name" value="Pleckstrin-homology domain (PH domain)/Phosphotyrosine-binding domain (PTB)"/>
    <property type="match status" value="1"/>
</dbReference>
<dbReference type="Pfam" id="PF09379">
    <property type="entry name" value="FERM_N"/>
    <property type="match status" value="1"/>
</dbReference>
<dbReference type="Proteomes" id="UP001186944">
    <property type="component" value="Unassembled WGS sequence"/>
</dbReference>
<dbReference type="SMART" id="SM00194">
    <property type="entry name" value="PTPc"/>
    <property type="match status" value="1"/>
</dbReference>
<dbReference type="AlphaFoldDB" id="A0AA88XWK0"/>
<evidence type="ECO:0000259" key="11">
    <source>
        <dbReference type="PROSITE" id="PS50057"/>
    </source>
</evidence>
<feature type="domain" description="Tyrosine-protein phosphatase" evidence="9">
    <location>
        <begin position="926"/>
        <end position="1195"/>
    </location>
</feature>
<evidence type="ECO:0000256" key="3">
    <source>
        <dbReference type="ARBA" id="ARBA00013064"/>
    </source>
</evidence>
<dbReference type="InterPro" id="IPR000387">
    <property type="entry name" value="Tyr_Pase_dom"/>
</dbReference>
<dbReference type="SMART" id="SM00404">
    <property type="entry name" value="PTPc_motif"/>
    <property type="match status" value="1"/>
</dbReference>
<proteinExistence type="inferred from homology"/>
<dbReference type="PROSITE" id="PS00383">
    <property type="entry name" value="TYR_PHOSPHATASE_1"/>
    <property type="match status" value="1"/>
</dbReference>
<dbReference type="Gene3D" id="3.10.20.90">
    <property type="entry name" value="Phosphatidylinositol 3-kinase Catalytic Subunit, Chain A, domain 1"/>
    <property type="match status" value="1"/>
</dbReference>
<evidence type="ECO:0000259" key="9">
    <source>
        <dbReference type="PROSITE" id="PS50055"/>
    </source>
</evidence>
<dbReference type="CDD" id="cd17099">
    <property type="entry name" value="FERM_F1_PTPN14_like"/>
    <property type="match status" value="1"/>
</dbReference>
<dbReference type="FunFam" id="1.20.80.10:FF:000014">
    <property type="entry name" value="Tyrosine-protein phosphatase non-receptor type"/>
    <property type="match status" value="1"/>
</dbReference>
<dbReference type="SUPFAM" id="SSF47031">
    <property type="entry name" value="Second domain of FERM"/>
    <property type="match status" value="1"/>
</dbReference>
<dbReference type="PANTHER" id="PTHR45706:SF1">
    <property type="entry name" value="PEZ, ISOFORM A"/>
    <property type="match status" value="1"/>
</dbReference>
<evidence type="ECO:0000256" key="8">
    <source>
        <dbReference type="SAM" id="MobiDB-lite"/>
    </source>
</evidence>
<dbReference type="SMART" id="SM00295">
    <property type="entry name" value="B41"/>
    <property type="match status" value="1"/>
</dbReference>
<dbReference type="InterPro" id="IPR035963">
    <property type="entry name" value="FERM_2"/>
</dbReference>
<feature type="compositionally biased region" description="Polar residues" evidence="8">
    <location>
        <begin position="443"/>
        <end position="453"/>
    </location>
</feature>
<keyword evidence="5" id="KW-0378">Hydrolase</keyword>
<dbReference type="Gene3D" id="1.20.80.10">
    <property type="match status" value="1"/>
</dbReference>
<evidence type="ECO:0000256" key="5">
    <source>
        <dbReference type="ARBA" id="ARBA00022801"/>
    </source>
</evidence>